<accession>A0A9P0DET8</accession>
<name>A0A9P0DET8_9CUCU</name>
<evidence type="ECO:0000313" key="2">
    <source>
        <dbReference type="EMBL" id="CAH1115428.1"/>
    </source>
</evidence>
<organism evidence="2 3">
    <name type="scientific">Psylliodes chrysocephalus</name>
    <dbReference type="NCBI Taxonomy" id="3402493"/>
    <lineage>
        <taxon>Eukaryota</taxon>
        <taxon>Metazoa</taxon>
        <taxon>Ecdysozoa</taxon>
        <taxon>Arthropoda</taxon>
        <taxon>Hexapoda</taxon>
        <taxon>Insecta</taxon>
        <taxon>Pterygota</taxon>
        <taxon>Neoptera</taxon>
        <taxon>Endopterygota</taxon>
        <taxon>Coleoptera</taxon>
        <taxon>Polyphaga</taxon>
        <taxon>Cucujiformia</taxon>
        <taxon>Chrysomeloidea</taxon>
        <taxon>Chrysomelidae</taxon>
        <taxon>Galerucinae</taxon>
        <taxon>Alticini</taxon>
        <taxon>Psylliodes</taxon>
    </lineage>
</organism>
<evidence type="ECO:0000256" key="1">
    <source>
        <dbReference type="SAM" id="Coils"/>
    </source>
</evidence>
<keyword evidence="1" id="KW-0175">Coiled coil</keyword>
<dbReference type="AlphaFoldDB" id="A0A9P0DET8"/>
<sequence length="169" mass="19943">MSNVNIRNIQQNFYSFCFILINSLFNMEHVEKTAKDYKKYLQIDLNSAVNPLSNSIDEMLTQLEEFEIMMTFLVQDRKDYKDILTSIPNYKAEFTDLCNKIDTIERLISHIKSNLDELESEVEKAETNLGCTEKTVKVTQIFTPLFKKNVDKKNSFHHSELFKTENYFQ</sequence>
<evidence type="ECO:0000313" key="3">
    <source>
        <dbReference type="Proteomes" id="UP001153636"/>
    </source>
</evidence>
<dbReference type="Gene3D" id="1.10.287.1490">
    <property type="match status" value="1"/>
</dbReference>
<dbReference type="InterPro" id="IPR024857">
    <property type="entry name" value="Cappuccino"/>
</dbReference>
<proteinExistence type="predicted"/>
<protein>
    <submittedName>
        <fullName evidence="2">Uncharacterized protein</fullName>
    </submittedName>
</protein>
<feature type="coiled-coil region" evidence="1">
    <location>
        <begin position="101"/>
        <end position="135"/>
    </location>
</feature>
<dbReference type="EMBL" id="OV651821">
    <property type="protein sequence ID" value="CAH1115428.1"/>
    <property type="molecule type" value="Genomic_DNA"/>
</dbReference>
<dbReference type="GO" id="GO:0031083">
    <property type="term" value="C:BLOC-1 complex"/>
    <property type="evidence" value="ECO:0007669"/>
    <property type="project" value="TreeGrafter"/>
</dbReference>
<gene>
    <name evidence="2" type="ORF">PSYICH_LOCUS15232</name>
</gene>
<reference evidence="2" key="1">
    <citation type="submission" date="2022-01" db="EMBL/GenBank/DDBJ databases">
        <authorList>
            <person name="King R."/>
        </authorList>
    </citation>
    <scope>NUCLEOTIDE SEQUENCE</scope>
</reference>
<dbReference type="Proteomes" id="UP001153636">
    <property type="component" value="Chromosome 9"/>
</dbReference>
<dbReference type="PANTHER" id="PTHR16230:SF3">
    <property type="entry name" value="BIOGENESIS OF LYSOSOMAL ORGANELLES COMPLEX-1, SUBUNIT 4, CAPPUCCINO"/>
    <property type="match status" value="1"/>
</dbReference>
<keyword evidence="3" id="KW-1185">Reference proteome</keyword>
<dbReference type="PANTHER" id="PTHR16230">
    <property type="entry name" value="CAPPUCCINO"/>
    <property type="match status" value="1"/>
</dbReference>
<dbReference type="OrthoDB" id="2372305at2759"/>